<reference evidence="1" key="1">
    <citation type="submission" date="2021-01" db="EMBL/GenBank/DDBJ databases">
        <title>Whole genome shotgun sequence of Sphaerisporangium rufum NBRC 109079.</title>
        <authorList>
            <person name="Komaki H."/>
            <person name="Tamura T."/>
        </authorList>
    </citation>
    <scope>NUCLEOTIDE SEQUENCE</scope>
    <source>
        <strain evidence="1">NBRC 109079</strain>
    </source>
</reference>
<dbReference type="Proteomes" id="UP000655287">
    <property type="component" value="Unassembled WGS sequence"/>
</dbReference>
<dbReference type="InterPro" id="IPR052897">
    <property type="entry name" value="Sec-Metab_Biosynth_Hydrolase"/>
</dbReference>
<evidence type="ECO:0000313" key="1">
    <source>
        <dbReference type="EMBL" id="GII77030.1"/>
    </source>
</evidence>
<evidence type="ECO:0000313" key="2">
    <source>
        <dbReference type="Proteomes" id="UP000655287"/>
    </source>
</evidence>
<evidence type="ECO:0008006" key="3">
    <source>
        <dbReference type="Google" id="ProtNLM"/>
    </source>
</evidence>
<dbReference type="AlphaFoldDB" id="A0A919R4K1"/>
<dbReference type="Gene3D" id="3.40.50.1820">
    <property type="entry name" value="alpha/beta hydrolase"/>
    <property type="match status" value="1"/>
</dbReference>
<dbReference type="PANTHER" id="PTHR37017:SF11">
    <property type="entry name" value="ESTERASE_LIPASE_THIOESTERASE DOMAIN-CONTAINING PROTEIN"/>
    <property type="match status" value="1"/>
</dbReference>
<accession>A0A919R4K1</accession>
<dbReference type="InterPro" id="IPR029058">
    <property type="entry name" value="AB_hydrolase_fold"/>
</dbReference>
<comment type="caution">
    <text evidence="1">The sequence shown here is derived from an EMBL/GenBank/DDBJ whole genome shotgun (WGS) entry which is preliminary data.</text>
</comment>
<protein>
    <recommendedName>
        <fullName evidence="3">Alpha/beta hydrolase</fullName>
    </recommendedName>
</protein>
<proteinExistence type="predicted"/>
<organism evidence="1 2">
    <name type="scientific">Sphaerisporangium rufum</name>
    <dbReference type="NCBI Taxonomy" id="1381558"/>
    <lineage>
        <taxon>Bacteria</taxon>
        <taxon>Bacillati</taxon>
        <taxon>Actinomycetota</taxon>
        <taxon>Actinomycetes</taxon>
        <taxon>Streptosporangiales</taxon>
        <taxon>Streptosporangiaceae</taxon>
        <taxon>Sphaerisporangium</taxon>
    </lineage>
</organism>
<keyword evidence="2" id="KW-1185">Reference proteome</keyword>
<dbReference type="RefSeq" id="WP_203983736.1">
    <property type="nucleotide sequence ID" value="NZ_BOOU01000031.1"/>
</dbReference>
<dbReference type="EMBL" id="BOOU01000031">
    <property type="protein sequence ID" value="GII77030.1"/>
    <property type="molecule type" value="Genomic_DNA"/>
</dbReference>
<gene>
    <name evidence="1" type="ORF">Sru01_20120</name>
</gene>
<sequence>MPINLSVFSAPVKNAAGRDKPSWAVIATEDRAFDQAMLQHMAKRIGAKITEVPASHARYATRAGTVADVIVAAAQHALG</sequence>
<name>A0A919R4K1_9ACTN</name>
<dbReference type="PANTHER" id="PTHR37017">
    <property type="entry name" value="AB HYDROLASE-1 DOMAIN-CONTAINING PROTEIN-RELATED"/>
    <property type="match status" value="1"/>
</dbReference>